<proteinExistence type="predicted"/>
<keyword evidence="2" id="KW-0238">DNA-binding</keyword>
<evidence type="ECO:0000313" key="6">
    <source>
        <dbReference type="Proteomes" id="UP001501447"/>
    </source>
</evidence>
<dbReference type="EMBL" id="BAAARJ010000006">
    <property type="protein sequence ID" value="GAA2608975.1"/>
    <property type="molecule type" value="Genomic_DNA"/>
</dbReference>
<dbReference type="Pfam" id="PF00196">
    <property type="entry name" value="GerE"/>
    <property type="match status" value="1"/>
</dbReference>
<comment type="caution">
    <text evidence="5">The sequence shown here is derived from an EMBL/GenBank/DDBJ whole genome shotgun (WGS) entry which is preliminary data.</text>
</comment>
<evidence type="ECO:0000313" key="5">
    <source>
        <dbReference type="EMBL" id="GAA2608975.1"/>
    </source>
</evidence>
<dbReference type="SMART" id="SM00421">
    <property type="entry name" value="HTH_LUXR"/>
    <property type="match status" value="1"/>
</dbReference>
<sequence length="360" mass="39222">MLSGAARAPDATRLFAGAAERMRRLVPYDAAVWRVTDPLNGMMTAPVHAENIDGTECAAYWECELLAEQVNLFRDLARAPLPVAGLWESSQGRPTRSALYHEFMRPRGMHDELRAVLRVGEQTHGYISLFRERGRTPFTAADSRFVGTLVTPLARRLRAFTVPLGAPPGTRGGRPGLLLFDTGGSLVSVNEAALGYLHELPDGPATPTGLGYRIPVWIHSTAMKARALARDGERGEARIRLRTRAGQWLVCHASCLRSADGTLQSFAVVIEPAGLGEIMPLIAGAYEMSGRELEVTVHVARGLSTERIAQELYLSPHTVRDHIKSAFEKVGVTSRGELVGKLFIEHYAPLAEAEGGGREL</sequence>
<dbReference type="Proteomes" id="UP001501447">
    <property type="component" value="Unassembled WGS sequence"/>
</dbReference>
<keyword evidence="6" id="KW-1185">Reference proteome</keyword>
<gene>
    <name evidence="5" type="ORF">GCM10009863_23020</name>
</gene>
<dbReference type="InterPro" id="IPR036388">
    <property type="entry name" value="WH-like_DNA-bd_sf"/>
</dbReference>
<name>A0ABN3PYT2_9ACTN</name>
<dbReference type="PRINTS" id="PR00038">
    <property type="entry name" value="HTHLUXR"/>
</dbReference>
<dbReference type="PROSITE" id="PS00622">
    <property type="entry name" value="HTH_LUXR_1"/>
    <property type="match status" value="1"/>
</dbReference>
<keyword evidence="3" id="KW-0804">Transcription</keyword>
<accession>A0ABN3PYT2</accession>
<dbReference type="CDD" id="cd06170">
    <property type="entry name" value="LuxR_C_like"/>
    <property type="match status" value="1"/>
</dbReference>
<dbReference type="PANTHER" id="PTHR44688:SF16">
    <property type="entry name" value="DNA-BINDING TRANSCRIPTIONAL ACTIVATOR DEVR_DOSR"/>
    <property type="match status" value="1"/>
</dbReference>
<feature type="domain" description="HTH luxR-type" evidence="4">
    <location>
        <begin position="302"/>
        <end position="329"/>
    </location>
</feature>
<evidence type="ECO:0000256" key="1">
    <source>
        <dbReference type="ARBA" id="ARBA00023015"/>
    </source>
</evidence>
<dbReference type="PANTHER" id="PTHR44688">
    <property type="entry name" value="DNA-BINDING TRANSCRIPTIONAL ACTIVATOR DEVR_DOSR"/>
    <property type="match status" value="1"/>
</dbReference>
<organism evidence="5 6">
    <name type="scientific">Streptomyces axinellae</name>
    <dbReference type="NCBI Taxonomy" id="552788"/>
    <lineage>
        <taxon>Bacteria</taxon>
        <taxon>Bacillati</taxon>
        <taxon>Actinomycetota</taxon>
        <taxon>Actinomycetes</taxon>
        <taxon>Kitasatosporales</taxon>
        <taxon>Streptomycetaceae</taxon>
        <taxon>Streptomyces</taxon>
    </lineage>
</organism>
<dbReference type="SUPFAM" id="SSF46894">
    <property type="entry name" value="C-terminal effector domain of the bipartite response regulators"/>
    <property type="match status" value="1"/>
</dbReference>
<evidence type="ECO:0000256" key="3">
    <source>
        <dbReference type="ARBA" id="ARBA00023163"/>
    </source>
</evidence>
<keyword evidence="1" id="KW-0805">Transcription regulation</keyword>
<dbReference type="Gene3D" id="1.10.10.10">
    <property type="entry name" value="Winged helix-like DNA-binding domain superfamily/Winged helix DNA-binding domain"/>
    <property type="match status" value="1"/>
</dbReference>
<dbReference type="InterPro" id="IPR000792">
    <property type="entry name" value="Tscrpt_reg_LuxR_C"/>
</dbReference>
<evidence type="ECO:0000259" key="4">
    <source>
        <dbReference type="PROSITE" id="PS00622"/>
    </source>
</evidence>
<evidence type="ECO:0000256" key="2">
    <source>
        <dbReference type="ARBA" id="ARBA00023125"/>
    </source>
</evidence>
<reference evidence="5 6" key="1">
    <citation type="journal article" date="2019" name="Int. J. Syst. Evol. Microbiol.">
        <title>The Global Catalogue of Microorganisms (GCM) 10K type strain sequencing project: providing services to taxonomists for standard genome sequencing and annotation.</title>
        <authorList>
            <consortium name="The Broad Institute Genomics Platform"/>
            <consortium name="The Broad Institute Genome Sequencing Center for Infectious Disease"/>
            <person name="Wu L."/>
            <person name="Ma J."/>
        </authorList>
    </citation>
    <scope>NUCLEOTIDE SEQUENCE [LARGE SCALE GENOMIC DNA]</scope>
    <source>
        <strain evidence="5 6">JCM 16373</strain>
    </source>
</reference>
<dbReference type="InterPro" id="IPR016032">
    <property type="entry name" value="Sig_transdc_resp-reg_C-effctor"/>
</dbReference>
<protein>
    <recommendedName>
        <fullName evidence="4">HTH luxR-type domain-containing protein</fullName>
    </recommendedName>
</protein>